<name>A0A0F3RMB5_ORITS</name>
<organism evidence="2 3">
    <name type="scientific">Orientia tsutsugamushi str. UT144</name>
    <dbReference type="NCBI Taxonomy" id="1441384"/>
    <lineage>
        <taxon>Bacteria</taxon>
        <taxon>Pseudomonadati</taxon>
        <taxon>Pseudomonadota</taxon>
        <taxon>Alphaproteobacteria</taxon>
        <taxon>Rickettsiales</taxon>
        <taxon>Rickettsiaceae</taxon>
        <taxon>Rickettsieae</taxon>
        <taxon>Orientia</taxon>
    </lineage>
</organism>
<reference evidence="2 3" key="1">
    <citation type="submission" date="2015-01" db="EMBL/GenBank/DDBJ databases">
        <title>Genome Sequencing of Rickettsiales.</title>
        <authorList>
            <person name="Daugherty S.C."/>
            <person name="Su Q."/>
            <person name="Abolude K."/>
            <person name="Beier-Sexton M."/>
            <person name="Carlyon J.A."/>
            <person name="Carter R."/>
            <person name="Day N.P."/>
            <person name="Dumler S.J."/>
            <person name="Dyachenko V."/>
            <person name="Godinez A."/>
            <person name="Kurtti T.J."/>
            <person name="Lichay M."/>
            <person name="Mullins K.E."/>
            <person name="Ott S."/>
            <person name="Pappas-Brown V."/>
            <person name="Paris D.H."/>
            <person name="Patel P."/>
            <person name="Richards A.L."/>
            <person name="Sadzewicz L."/>
            <person name="Sears K."/>
            <person name="Seidman D."/>
            <person name="Sengamalay N."/>
            <person name="Stenos J."/>
            <person name="Tallon L.J."/>
            <person name="Vincent G."/>
            <person name="Fraser C.M."/>
            <person name="Munderloh U."/>
            <person name="Dunning-Hotopp J.C."/>
        </authorList>
    </citation>
    <scope>NUCLEOTIDE SEQUENCE [LARGE SCALE GENOMIC DNA]</scope>
    <source>
        <strain evidence="2 3">UT144</strain>
    </source>
</reference>
<evidence type="ECO:0000313" key="3">
    <source>
        <dbReference type="Proteomes" id="UP000033580"/>
    </source>
</evidence>
<dbReference type="EMBL" id="LAOR01000021">
    <property type="protein sequence ID" value="KJW07485.1"/>
    <property type="molecule type" value="Genomic_DNA"/>
</dbReference>
<gene>
    <name evidence="2" type="ORF">OTUT144_0456</name>
</gene>
<dbReference type="InterPro" id="IPR012433">
    <property type="entry name" value="Imm11"/>
</dbReference>
<dbReference type="Proteomes" id="UP000033580">
    <property type="component" value="Unassembled WGS sequence"/>
</dbReference>
<comment type="caution">
    <text evidence="2">The sequence shown here is derived from an EMBL/GenBank/DDBJ whole genome shotgun (WGS) entry which is preliminary data.</text>
</comment>
<feature type="domain" description="Immunity MXAN-0049 protein" evidence="1">
    <location>
        <begin position="79"/>
        <end position="159"/>
    </location>
</feature>
<dbReference type="PATRIC" id="fig|1441384.3.peg.1180"/>
<accession>A0A0F3RMB5</accession>
<dbReference type="AlphaFoldDB" id="A0A0F3RMB5"/>
<evidence type="ECO:0000313" key="2">
    <source>
        <dbReference type="EMBL" id="KJW07485.1"/>
    </source>
</evidence>
<protein>
    <recommendedName>
        <fullName evidence="1">Immunity MXAN-0049 protein domain-containing protein</fullName>
    </recommendedName>
</protein>
<sequence length="207" mass="24547">MRKTKKLPNKFYETKPLISIANSLDLYDHPFRTGEYGLYQGRPGQRMEEKEYNFIYGTNALQESLIKYDFLSQIDEGARFLVHKRVLDKLQEMCPDDFQAFPATIKNIKKKNPDFENHDYYVLHVIPLIDAIDKDKTMIEVEHEESWNIKNLIFKENCMGKHLLARVRHSVGIYIFAPELAREFAYSRGIEFYSDIEDCSWKLNFFI</sequence>
<proteinExistence type="predicted"/>
<evidence type="ECO:0000259" key="1">
    <source>
        <dbReference type="Pfam" id="PF07791"/>
    </source>
</evidence>
<dbReference type="Pfam" id="PF07791">
    <property type="entry name" value="Imm11"/>
    <property type="match status" value="1"/>
</dbReference>